<comment type="similarity">
    <text evidence="1">Belongs to the sulfur carrier protein TusA family.</text>
</comment>
<accession>A0A645GLN7</accession>
<dbReference type="Pfam" id="PF01206">
    <property type="entry name" value="TusA"/>
    <property type="match status" value="1"/>
</dbReference>
<reference evidence="3" key="1">
    <citation type="submission" date="2019-08" db="EMBL/GenBank/DDBJ databases">
        <authorList>
            <person name="Kucharzyk K."/>
            <person name="Murdoch R.W."/>
            <person name="Higgins S."/>
            <person name="Loffler F."/>
        </authorList>
    </citation>
    <scope>NUCLEOTIDE SEQUENCE</scope>
</reference>
<dbReference type="InterPro" id="IPR036868">
    <property type="entry name" value="TusA-like_sf"/>
</dbReference>
<dbReference type="SUPFAM" id="SSF64307">
    <property type="entry name" value="SirA-like"/>
    <property type="match status" value="1"/>
</dbReference>
<name>A0A645GLN7_9ZZZZ</name>
<proteinExistence type="inferred from homology"/>
<sequence length="77" mass="8918">MTMEFDRDLDVKGLNCPLPILRTKKTLAEMETGQILRVLATDPGSLKDFPAFAKQTGNELLEQKEENRVFEFYLKRK</sequence>
<dbReference type="InterPro" id="IPR001455">
    <property type="entry name" value="TusA-like"/>
</dbReference>
<feature type="domain" description="UPF0033" evidence="2">
    <location>
        <begin position="9"/>
        <end position="33"/>
    </location>
</feature>
<dbReference type="CDD" id="cd00291">
    <property type="entry name" value="SirA_YedF_YeeD"/>
    <property type="match status" value="1"/>
</dbReference>
<protein>
    <submittedName>
        <fullName evidence="3">Sulfur carrier protein TusA</fullName>
    </submittedName>
</protein>
<comment type="caution">
    <text evidence="3">The sequence shown here is derived from an EMBL/GenBank/DDBJ whole genome shotgun (WGS) entry which is preliminary data.</text>
</comment>
<evidence type="ECO:0000259" key="2">
    <source>
        <dbReference type="PROSITE" id="PS01148"/>
    </source>
</evidence>
<dbReference type="AlphaFoldDB" id="A0A645GLN7"/>
<evidence type="ECO:0000313" key="3">
    <source>
        <dbReference type="EMBL" id="MPN27080.1"/>
    </source>
</evidence>
<dbReference type="PROSITE" id="PS01148">
    <property type="entry name" value="UPF0033"/>
    <property type="match status" value="1"/>
</dbReference>
<dbReference type="EMBL" id="VSSQ01076847">
    <property type="protein sequence ID" value="MPN27080.1"/>
    <property type="molecule type" value="Genomic_DNA"/>
</dbReference>
<dbReference type="Gene3D" id="3.30.110.40">
    <property type="entry name" value="TusA-like domain"/>
    <property type="match status" value="1"/>
</dbReference>
<dbReference type="PANTHER" id="PTHR33279">
    <property type="entry name" value="SULFUR CARRIER PROTEIN YEDF-RELATED"/>
    <property type="match status" value="1"/>
</dbReference>
<evidence type="ECO:0000256" key="1">
    <source>
        <dbReference type="ARBA" id="ARBA00008984"/>
    </source>
</evidence>
<dbReference type="PANTHER" id="PTHR33279:SF6">
    <property type="entry name" value="SULFUR CARRIER PROTEIN YEDF-RELATED"/>
    <property type="match status" value="1"/>
</dbReference>
<gene>
    <name evidence="3" type="primary">tusA_13</name>
    <name evidence="3" type="ORF">SDC9_174507</name>
</gene>
<organism evidence="3">
    <name type="scientific">bioreactor metagenome</name>
    <dbReference type="NCBI Taxonomy" id="1076179"/>
    <lineage>
        <taxon>unclassified sequences</taxon>
        <taxon>metagenomes</taxon>
        <taxon>ecological metagenomes</taxon>
    </lineage>
</organism>